<dbReference type="SUPFAM" id="SSF50814">
    <property type="entry name" value="Lipocalins"/>
    <property type="match status" value="1"/>
</dbReference>
<reference evidence="2" key="1">
    <citation type="submission" date="2025-08" db="UniProtKB">
        <authorList>
            <consortium name="RefSeq"/>
        </authorList>
    </citation>
    <scope>IDENTIFICATION</scope>
    <source>
        <tissue evidence="2">Whole body</tissue>
    </source>
</reference>
<dbReference type="GeneID" id="113402866"/>
<accession>A0A8B8ITH6</accession>
<organism evidence="1 2">
    <name type="scientific">Vanessa tameamea</name>
    <name type="common">Kamehameha butterfly</name>
    <dbReference type="NCBI Taxonomy" id="334116"/>
    <lineage>
        <taxon>Eukaryota</taxon>
        <taxon>Metazoa</taxon>
        <taxon>Ecdysozoa</taxon>
        <taxon>Arthropoda</taxon>
        <taxon>Hexapoda</taxon>
        <taxon>Insecta</taxon>
        <taxon>Pterygota</taxon>
        <taxon>Neoptera</taxon>
        <taxon>Endopterygota</taxon>
        <taxon>Lepidoptera</taxon>
        <taxon>Glossata</taxon>
        <taxon>Ditrysia</taxon>
        <taxon>Papilionoidea</taxon>
        <taxon>Nymphalidae</taxon>
        <taxon>Nymphalinae</taxon>
        <taxon>Vanessa</taxon>
    </lineage>
</organism>
<evidence type="ECO:0000313" key="2">
    <source>
        <dbReference type="RefSeq" id="XP_026498996.2"/>
    </source>
</evidence>
<dbReference type="InterPro" id="IPR012674">
    <property type="entry name" value="Calycin"/>
</dbReference>
<dbReference type="AlphaFoldDB" id="A0A8B8ITH6"/>
<dbReference type="OrthoDB" id="9971011at2759"/>
<dbReference type="CDD" id="cd00742">
    <property type="entry name" value="FABP"/>
    <property type="match status" value="1"/>
</dbReference>
<evidence type="ECO:0000313" key="1">
    <source>
        <dbReference type="Proteomes" id="UP001652626"/>
    </source>
</evidence>
<dbReference type="OMA" id="FRRVRCE"/>
<dbReference type="RefSeq" id="XP_026498996.2">
    <property type="nucleotide sequence ID" value="XM_026643211.2"/>
</dbReference>
<dbReference type="Gene3D" id="2.40.128.20">
    <property type="match status" value="1"/>
</dbReference>
<proteinExistence type="predicted"/>
<protein>
    <submittedName>
        <fullName evidence="2">Fatty acid-binding protein-like</fullName>
    </submittedName>
</protein>
<sequence length="137" mass="15892">MLFSGKKFRRVRCENLDEMLSATQANEDIVRVLKSKAPIVTFTMKDENTIHMDLEVEGKHVTHSFNFGEEHEMERKDGGKVKITYTREGNNILNQVIKMPDGKIAYFRREIMGKEIKMIVNMEGSDLTATIYYEVIE</sequence>
<gene>
    <name evidence="2" type="primary">LOC113402866</name>
</gene>
<dbReference type="Proteomes" id="UP001652626">
    <property type="component" value="Chromosome 9"/>
</dbReference>
<keyword evidence="1" id="KW-1185">Reference proteome</keyword>
<name>A0A8B8ITH6_VANTA</name>